<dbReference type="EMBL" id="VSSQ01005797">
    <property type="protein sequence ID" value="MPM30483.1"/>
    <property type="molecule type" value="Genomic_DNA"/>
</dbReference>
<dbReference type="SMART" id="SM00481">
    <property type="entry name" value="POLIIIAc"/>
    <property type="match status" value="1"/>
</dbReference>
<name>A0A644YVJ0_9ZZZZ</name>
<dbReference type="PANTHER" id="PTHR36928:SF1">
    <property type="entry name" value="PHOSPHATASE YCDX-RELATED"/>
    <property type="match status" value="1"/>
</dbReference>
<dbReference type="InterPro" id="IPR004013">
    <property type="entry name" value="PHP_dom"/>
</dbReference>
<comment type="caution">
    <text evidence="2">The sequence shown here is derived from an EMBL/GenBank/DDBJ whole genome shotgun (WGS) entry which is preliminary data.</text>
</comment>
<dbReference type="Pfam" id="PF02811">
    <property type="entry name" value="PHP"/>
    <property type="match status" value="1"/>
</dbReference>
<sequence length="268" mass="29869">MERYAIEVDTHTHSVLSGHAWSTVRENLAQAKSIGLRGLCITEHSCAVPGAGPEFMPFSLAMIPKEQDGIRVYYGLEADIVSVDGSLRPSDQYLSMLEFCIASMHIVSSEMQRTKEVCTDAYLCAMENPYISAIGHADRISFPCDLETVVRRALSRGMVMELNNGSLIPSRIAGRENVVRIAKLCMQYDVPVCIGSDAHYHTMIGDVGLAFDMLRELAFPQELIINAKKERFDRFIENRRTAIKNEYGSGDYAKADKKRIHGDQDSGL</sequence>
<dbReference type="PANTHER" id="PTHR36928">
    <property type="entry name" value="PHOSPHATASE YCDX-RELATED"/>
    <property type="match status" value="1"/>
</dbReference>
<dbReference type="SUPFAM" id="SSF89550">
    <property type="entry name" value="PHP domain-like"/>
    <property type="match status" value="1"/>
</dbReference>
<dbReference type="GO" id="GO:0042578">
    <property type="term" value="F:phosphoric ester hydrolase activity"/>
    <property type="evidence" value="ECO:0007669"/>
    <property type="project" value="TreeGrafter"/>
</dbReference>
<organism evidence="2">
    <name type="scientific">bioreactor metagenome</name>
    <dbReference type="NCBI Taxonomy" id="1076179"/>
    <lineage>
        <taxon>unclassified sequences</taxon>
        <taxon>metagenomes</taxon>
        <taxon>ecological metagenomes</taxon>
    </lineage>
</organism>
<accession>A0A644YVJ0</accession>
<reference evidence="2" key="1">
    <citation type="submission" date="2019-08" db="EMBL/GenBank/DDBJ databases">
        <authorList>
            <person name="Kucharzyk K."/>
            <person name="Murdoch R.W."/>
            <person name="Higgins S."/>
            <person name="Loffler F."/>
        </authorList>
    </citation>
    <scope>NUCLEOTIDE SEQUENCE</scope>
</reference>
<evidence type="ECO:0000313" key="2">
    <source>
        <dbReference type="EMBL" id="MPM30483.1"/>
    </source>
</evidence>
<dbReference type="AlphaFoldDB" id="A0A644YVJ0"/>
<dbReference type="InterPro" id="IPR016195">
    <property type="entry name" value="Pol/histidinol_Pase-like"/>
</dbReference>
<feature type="domain" description="Polymerase/histidinol phosphatase N-terminal" evidence="1">
    <location>
        <begin position="8"/>
        <end position="82"/>
    </location>
</feature>
<keyword evidence="2" id="KW-0378">Hydrolase</keyword>
<dbReference type="GO" id="GO:0005829">
    <property type="term" value="C:cytosol"/>
    <property type="evidence" value="ECO:0007669"/>
    <property type="project" value="TreeGrafter"/>
</dbReference>
<dbReference type="EC" id="3.1.3.-" evidence="2"/>
<dbReference type="GO" id="GO:0008270">
    <property type="term" value="F:zinc ion binding"/>
    <property type="evidence" value="ECO:0007669"/>
    <property type="project" value="TreeGrafter"/>
</dbReference>
<protein>
    <submittedName>
        <fullName evidence="2">Putative phosphatase YcdX</fullName>
        <ecNumber evidence="2">3.1.3.-</ecNumber>
    </submittedName>
</protein>
<dbReference type="InterPro" id="IPR003141">
    <property type="entry name" value="Pol/His_phosphatase_N"/>
</dbReference>
<dbReference type="Gene3D" id="3.20.20.140">
    <property type="entry name" value="Metal-dependent hydrolases"/>
    <property type="match status" value="1"/>
</dbReference>
<dbReference type="InterPro" id="IPR050243">
    <property type="entry name" value="PHP_phosphatase"/>
</dbReference>
<proteinExistence type="predicted"/>
<evidence type="ECO:0000259" key="1">
    <source>
        <dbReference type="SMART" id="SM00481"/>
    </source>
</evidence>
<gene>
    <name evidence="2" type="primary">ycdX_8</name>
    <name evidence="2" type="ORF">SDC9_77033</name>
</gene>